<keyword evidence="6" id="KW-0239">DNA-directed DNA polymerase</keyword>
<dbReference type="Pfam" id="PF21694">
    <property type="entry name" value="DNA_pol3_delta_C"/>
    <property type="match status" value="1"/>
</dbReference>
<evidence type="ECO:0000256" key="6">
    <source>
        <dbReference type="ARBA" id="ARBA00022932"/>
    </source>
</evidence>
<comment type="similarity">
    <text evidence="7">Belongs to the DNA polymerase HolA subunit family.</text>
</comment>
<dbReference type="PANTHER" id="PTHR34388">
    <property type="entry name" value="DNA POLYMERASE III SUBUNIT DELTA"/>
    <property type="match status" value="1"/>
</dbReference>
<accession>A0A4R3NIC6</accession>
<keyword evidence="12" id="KW-1185">Reference proteome</keyword>
<dbReference type="Pfam" id="PF06144">
    <property type="entry name" value="DNA_pol3_delta"/>
    <property type="match status" value="1"/>
</dbReference>
<dbReference type="InterPro" id="IPR008921">
    <property type="entry name" value="DNA_pol3_clamp-load_cplx_C"/>
</dbReference>
<sequence length="343" mass="39458">MSYIQTIKDLENHKIFPVYLLYGNEPFLLQNAQQKIVNAVLEKPEHDLNYSVVDLENIPVQNAVHDAETFPFFGEKKVLVLKNASFFKAVPDKSTVDHDLGILAEYLKNPVDYTVLIMVCPNEKIDARKKIVKLIQEHGQVVECQKPKEKELYQWIQVMSGELNLKLDRNVVALLAEEVGTDLMALQKEMEKLSLFSGGDGLITMEDAEPLISHHARATGFKMLDAIMNHELKEAIRIFKDLRKQNEEPIALLALLASQVRLILQCKLMKNKGYTQNQMAKQLQVHPFRVKMALDRETYFSLDELYHMIDRLTGTDDRIKRGEMDKDLAIELLLYEFAKTRTS</sequence>
<feature type="domain" description="DNA polymerase III delta subunit-like C-terminal" evidence="10">
    <location>
        <begin position="221"/>
        <end position="337"/>
    </location>
</feature>
<evidence type="ECO:0000259" key="10">
    <source>
        <dbReference type="Pfam" id="PF21694"/>
    </source>
</evidence>
<dbReference type="GO" id="GO:0009360">
    <property type="term" value="C:DNA polymerase III complex"/>
    <property type="evidence" value="ECO:0007669"/>
    <property type="project" value="InterPro"/>
</dbReference>
<dbReference type="PANTHER" id="PTHR34388:SF1">
    <property type="entry name" value="DNA POLYMERASE III SUBUNIT DELTA"/>
    <property type="match status" value="1"/>
</dbReference>
<dbReference type="AlphaFoldDB" id="A0A4R3NIC6"/>
<gene>
    <name evidence="11" type="ORF">EDD68_101408</name>
</gene>
<reference evidence="11 12" key="1">
    <citation type="submission" date="2019-03" db="EMBL/GenBank/DDBJ databases">
        <title>Genomic Encyclopedia of Type Strains, Phase IV (KMG-IV): sequencing the most valuable type-strain genomes for metagenomic binning, comparative biology and taxonomic classification.</title>
        <authorList>
            <person name="Goeker M."/>
        </authorList>
    </citation>
    <scope>NUCLEOTIDE SEQUENCE [LARGE SCALE GENOMIC DNA]</scope>
    <source>
        <strain evidence="11 12">DSM 25894</strain>
    </source>
</reference>
<evidence type="ECO:0000256" key="3">
    <source>
        <dbReference type="ARBA" id="ARBA00022679"/>
    </source>
</evidence>
<dbReference type="Proteomes" id="UP000294650">
    <property type="component" value="Unassembled WGS sequence"/>
</dbReference>
<dbReference type="Gene3D" id="1.10.8.60">
    <property type="match status" value="1"/>
</dbReference>
<dbReference type="InterPro" id="IPR027417">
    <property type="entry name" value="P-loop_NTPase"/>
</dbReference>
<keyword evidence="5" id="KW-0235">DNA replication</keyword>
<feature type="domain" description="DNA polymerase III delta N-terminal" evidence="9">
    <location>
        <begin position="19"/>
        <end position="145"/>
    </location>
</feature>
<dbReference type="SUPFAM" id="SSF52540">
    <property type="entry name" value="P-loop containing nucleoside triphosphate hydrolases"/>
    <property type="match status" value="1"/>
</dbReference>
<evidence type="ECO:0000256" key="7">
    <source>
        <dbReference type="ARBA" id="ARBA00034754"/>
    </source>
</evidence>
<dbReference type="GO" id="GO:0006261">
    <property type="term" value="P:DNA-templated DNA replication"/>
    <property type="evidence" value="ECO:0007669"/>
    <property type="project" value="TreeGrafter"/>
</dbReference>
<protein>
    <recommendedName>
        <fullName evidence="2">DNA polymerase III subunit delta</fullName>
        <ecNumber evidence="1">2.7.7.7</ecNumber>
    </recommendedName>
</protein>
<name>A0A4R3NIC6_9BACI</name>
<evidence type="ECO:0000256" key="4">
    <source>
        <dbReference type="ARBA" id="ARBA00022695"/>
    </source>
</evidence>
<dbReference type="NCBIfam" id="TIGR01128">
    <property type="entry name" value="holA"/>
    <property type="match status" value="1"/>
</dbReference>
<keyword evidence="4" id="KW-0548">Nucleotidyltransferase</keyword>
<dbReference type="GO" id="GO:0003677">
    <property type="term" value="F:DNA binding"/>
    <property type="evidence" value="ECO:0007669"/>
    <property type="project" value="InterPro"/>
</dbReference>
<comment type="catalytic activity">
    <reaction evidence="8">
        <text>DNA(n) + a 2'-deoxyribonucleoside 5'-triphosphate = DNA(n+1) + diphosphate</text>
        <dbReference type="Rhea" id="RHEA:22508"/>
        <dbReference type="Rhea" id="RHEA-COMP:17339"/>
        <dbReference type="Rhea" id="RHEA-COMP:17340"/>
        <dbReference type="ChEBI" id="CHEBI:33019"/>
        <dbReference type="ChEBI" id="CHEBI:61560"/>
        <dbReference type="ChEBI" id="CHEBI:173112"/>
        <dbReference type="EC" id="2.7.7.7"/>
    </reaction>
</comment>
<dbReference type="SUPFAM" id="SSF48019">
    <property type="entry name" value="post-AAA+ oligomerization domain-like"/>
    <property type="match status" value="1"/>
</dbReference>
<keyword evidence="3" id="KW-0808">Transferase</keyword>
<proteinExistence type="inferred from homology"/>
<evidence type="ECO:0000313" key="12">
    <source>
        <dbReference type="Proteomes" id="UP000294650"/>
    </source>
</evidence>
<dbReference type="InterPro" id="IPR005790">
    <property type="entry name" value="DNA_polIII_delta"/>
</dbReference>
<dbReference type="Gene3D" id="3.40.50.300">
    <property type="entry name" value="P-loop containing nucleotide triphosphate hydrolases"/>
    <property type="match status" value="1"/>
</dbReference>
<evidence type="ECO:0000259" key="9">
    <source>
        <dbReference type="Pfam" id="PF06144"/>
    </source>
</evidence>
<dbReference type="EC" id="2.7.7.7" evidence="1"/>
<dbReference type="EMBL" id="SMAN01000001">
    <property type="protein sequence ID" value="TCT27042.1"/>
    <property type="molecule type" value="Genomic_DNA"/>
</dbReference>
<dbReference type="GO" id="GO:0003887">
    <property type="term" value="F:DNA-directed DNA polymerase activity"/>
    <property type="evidence" value="ECO:0007669"/>
    <property type="project" value="UniProtKB-KW"/>
</dbReference>
<dbReference type="InterPro" id="IPR010372">
    <property type="entry name" value="DNA_pol3_delta_N"/>
</dbReference>
<dbReference type="Gene3D" id="1.20.272.10">
    <property type="match status" value="1"/>
</dbReference>
<evidence type="ECO:0000256" key="1">
    <source>
        <dbReference type="ARBA" id="ARBA00012417"/>
    </source>
</evidence>
<organism evidence="11 12">
    <name type="scientific">Melghiribacillus thermohalophilus</name>
    <dbReference type="NCBI Taxonomy" id="1324956"/>
    <lineage>
        <taxon>Bacteria</taxon>
        <taxon>Bacillati</taxon>
        <taxon>Bacillota</taxon>
        <taxon>Bacilli</taxon>
        <taxon>Bacillales</taxon>
        <taxon>Bacillaceae</taxon>
        <taxon>Melghiribacillus</taxon>
    </lineage>
</organism>
<evidence type="ECO:0000256" key="2">
    <source>
        <dbReference type="ARBA" id="ARBA00017703"/>
    </source>
</evidence>
<dbReference type="RefSeq" id="WP_165902027.1">
    <property type="nucleotide sequence ID" value="NZ_SMAN01000001.1"/>
</dbReference>
<evidence type="ECO:0000313" key="11">
    <source>
        <dbReference type="EMBL" id="TCT27042.1"/>
    </source>
</evidence>
<evidence type="ECO:0000256" key="5">
    <source>
        <dbReference type="ARBA" id="ARBA00022705"/>
    </source>
</evidence>
<comment type="caution">
    <text evidence="11">The sequence shown here is derived from an EMBL/GenBank/DDBJ whole genome shotgun (WGS) entry which is preliminary data.</text>
</comment>
<evidence type="ECO:0000256" key="8">
    <source>
        <dbReference type="ARBA" id="ARBA00049244"/>
    </source>
</evidence>
<dbReference type="InterPro" id="IPR048466">
    <property type="entry name" value="DNA_pol3_delta-like_C"/>
</dbReference>